<reference evidence="1 2" key="1">
    <citation type="submission" date="2016-10" db="EMBL/GenBank/DDBJ databases">
        <authorList>
            <person name="de Groot N.N."/>
        </authorList>
    </citation>
    <scope>NUCLEOTIDE SEQUENCE [LARGE SCALE GENOMIC DNA]</scope>
    <source>
        <strain evidence="1 2">DSM 9990</strain>
    </source>
</reference>
<keyword evidence="2" id="KW-1185">Reference proteome</keyword>
<gene>
    <name evidence="1" type="ORF">SAMN05660836_00170</name>
</gene>
<evidence type="ECO:0000313" key="2">
    <source>
        <dbReference type="Proteomes" id="UP000199611"/>
    </source>
</evidence>
<evidence type="ECO:0000313" key="1">
    <source>
        <dbReference type="EMBL" id="SFM42350.1"/>
    </source>
</evidence>
<name>A0A1I4QRL6_9BACT</name>
<proteinExistence type="predicted"/>
<dbReference type="Proteomes" id="UP000199611">
    <property type="component" value="Unassembled WGS sequence"/>
</dbReference>
<dbReference type="RefSeq" id="WP_093392726.1">
    <property type="nucleotide sequence ID" value="NZ_FOUU01000001.1"/>
</dbReference>
<protein>
    <submittedName>
        <fullName evidence="1">Uncharacterized protein</fullName>
    </submittedName>
</protein>
<dbReference type="AlphaFoldDB" id="A0A1I4QRL6"/>
<dbReference type="EMBL" id="FOUU01000001">
    <property type="protein sequence ID" value="SFM42350.1"/>
    <property type="molecule type" value="Genomic_DNA"/>
</dbReference>
<accession>A0A1I4QRL6</accession>
<dbReference type="STRING" id="39841.SAMN05660836_00170"/>
<sequence>MQWNDRDVEFIRSLAESYHKKLSVVDEKTRNLRPFDLWNFMRISGERIVDSYREAQSKVLRQLSLGDSGSDLFENFRLLAEHFDEMHVLFFKLLERYYKDTVKDDTERSQGLEDVHGSG</sequence>
<organism evidence="1 2">
    <name type="scientific">Thermodesulforhabdus norvegica</name>
    <dbReference type="NCBI Taxonomy" id="39841"/>
    <lineage>
        <taxon>Bacteria</taxon>
        <taxon>Pseudomonadati</taxon>
        <taxon>Thermodesulfobacteriota</taxon>
        <taxon>Syntrophobacteria</taxon>
        <taxon>Syntrophobacterales</taxon>
        <taxon>Thermodesulforhabdaceae</taxon>
        <taxon>Thermodesulforhabdus</taxon>
    </lineage>
</organism>